<reference evidence="5 6" key="1">
    <citation type="submission" date="2020-03" db="EMBL/GenBank/DDBJ databases">
        <authorList>
            <person name="Lai Q."/>
        </authorList>
    </citation>
    <scope>NUCLEOTIDE SEQUENCE [LARGE SCALE GENOMIC DNA]</scope>
    <source>
        <strain evidence="5 6">CCUG 25036</strain>
    </source>
</reference>
<organism evidence="5 6">
    <name type="scientific">Luteibacter anthropi</name>
    <dbReference type="NCBI Taxonomy" id="564369"/>
    <lineage>
        <taxon>Bacteria</taxon>
        <taxon>Pseudomonadati</taxon>
        <taxon>Pseudomonadota</taxon>
        <taxon>Gammaproteobacteria</taxon>
        <taxon>Lysobacterales</taxon>
        <taxon>Rhodanobacteraceae</taxon>
        <taxon>Luteibacter</taxon>
    </lineage>
</organism>
<dbReference type="Pfam" id="PF12833">
    <property type="entry name" value="HTH_18"/>
    <property type="match status" value="1"/>
</dbReference>
<dbReference type="PROSITE" id="PS01124">
    <property type="entry name" value="HTH_ARAC_FAMILY_2"/>
    <property type="match status" value="1"/>
</dbReference>
<evidence type="ECO:0000313" key="5">
    <source>
        <dbReference type="EMBL" id="NII07848.1"/>
    </source>
</evidence>
<sequence length="250" mass="27428">MAPHPHLSVRSYDGDTGSDRHEYAQIVLPVRGLVSLDIDGREGRAGAAMAAFVAQDTRHTTVGEVPNRSLIVDLDASLLPGNITSRLAERPFVPMTPAAMALVEYMRITLDEGRQTPEALSLWVPLLLDALTREAPRPVSRLARILGDVENAPHQPWTAADMAARGAMSVSRLHELFRSELDTTPRAWLANLRLRRASEQLVRGDEAIARIATACGFADQSTLTRAMRDAMGITPAAYRRRHRENGPENG</sequence>
<evidence type="ECO:0000259" key="4">
    <source>
        <dbReference type="PROSITE" id="PS01124"/>
    </source>
</evidence>
<evidence type="ECO:0000256" key="3">
    <source>
        <dbReference type="ARBA" id="ARBA00023163"/>
    </source>
</evidence>
<comment type="caution">
    <text evidence="5">The sequence shown here is derived from an EMBL/GenBank/DDBJ whole genome shotgun (WGS) entry which is preliminary data.</text>
</comment>
<keyword evidence="6" id="KW-1185">Reference proteome</keyword>
<dbReference type="Gene3D" id="1.10.10.60">
    <property type="entry name" value="Homeodomain-like"/>
    <property type="match status" value="2"/>
</dbReference>
<name>A0A7X5ZJD2_9GAMM</name>
<proteinExistence type="predicted"/>
<evidence type="ECO:0000256" key="1">
    <source>
        <dbReference type="ARBA" id="ARBA00023015"/>
    </source>
</evidence>
<dbReference type="InterPro" id="IPR018060">
    <property type="entry name" value="HTH_AraC"/>
</dbReference>
<dbReference type="SMART" id="SM00342">
    <property type="entry name" value="HTH_ARAC"/>
    <property type="match status" value="1"/>
</dbReference>
<dbReference type="InterPro" id="IPR009057">
    <property type="entry name" value="Homeodomain-like_sf"/>
</dbReference>
<dbReference type="InterPro" id="IPR050204">
    <property type="entry name" value="AraC_XylS_family_regulators"/>
</dbReference>
<dbReference type="GO" id="GO:0003700">
    <property type="term" value="F:DNA-binding transcription factor activity"/>
    <property type="evidence" value="ECO:0007669"/>
    <property type="project" value="InterPro"/>
</dbReference>
<dbReference type="RefSeq" id="WP_166950045.1">
    <property type="nucleotide sequence ID" value="NZ_CP077072.1"/>
</dbReference>
<accession>A0A7X5ZJD2</accession>
<evidence type="ECO:0000313" key="6">
    <source>
        <dbReference type="Proteomes" id="UP000490980"/>
    </source>
</evidence>
<keyword evidence="1" id="KW-0805">Transcription regulation</keyword>
<dbReference type="PANTHER" id="PTHR46796:SF2">
    <property type="entry name" value="TRANSCRIPTIONAL REGULATORY PROTEIN"/>
    <property type="match status" value="1"/>
</dbReference>
<keyword evidence="3" id="KW-0804">Transcription</keyword>
<protein>
    <submittedName>
        <fullName evidence="5">Helix-turn-helix transcriptional regulator</fullName>
    </submittedName>
</protein>
<evidence type="ECO:0000256" key="2">
    <source>
        <dbReference type="ARBA" id="ARBA00023125"/>
    </source>
</evidence>
<dbReference type="Proteomes" id="UP000490980">
    <property type="component" value="Unassembled WGS sequence"/>
</dbReference>
<dbReference type="AlphaFoldDB" id="A0A7X5ZJD2"/>
<keyword evidence="2" id="KW-0238">DNA-binding</keyword>
<feature type="domain" description="HTH araC/xylS-type" evidence="4">
    <location>
        <begin position="143"/>
        <end position="241"/>
    </location>
</feature>
<dbReference type="GO" id="GO:0043565">
    <property type="term" value="F:sequence-specific DNA binding"/>
    <property type="evidence" value="ECO:0007669"/>
    <property type="project" value="InterPro"/>
</dbReference>
<dbReference type="PANTHER" id="PTHR46796">
    <property type="entry name" value="HTH-TYPE TRANSCRIPTIONAL ACTIVATOR RHAS-RELATED"/>
    <property type="match status" value="1"/>
</dbReference>
<dbReference type="EMBL" id="JAARLZ010000008">
    <property type="protein sequence ID" value="NII07848.1"/>
    <property type="molecule type" value="Genomic_DNA"/>
</dbReference>
<gene>
    <name evidence="5" type="ORF">HBF25_15800</name>
</gene>
<dbReference type="SUPFAM" id="SSF46689">
    <property type="entry name" value="Homeodomain-like"/>
    <property type="match status" value="2"/>
</dbReference>